<reference evidence="1 2" key="1">
    <citation type="submission" date="2024-07" db="EMBL/GenBank/DDBJ databases">
        <title>Draft Genome Sequence of Ferrimicrobium acidiphilum Strain YE2023, Isolated from a Pulp of Bioleach Reactor.</title>
        <authorList>
            <person name="Elkina Y.A."/>
            <person name="Bulaeva A.G."/>
            <person name="Beletsky A.V."/>
            <person name="Mardanov A.V."/>
        </authorList>
    </citation>
    <scope>NUCLEOTIDE SEQUENCE [LARGE SCALE GENOMIC DNA]</scope>
    <source>
        <strain evidence="1 2">YE2023</strain>
    </source>
</reference>
<dbReference type="EMBL" id="JBFSHR010000023">
    <property type="protein sequence ID" value="MEX6429737.1"/>
    <property type="molecule type" value="Genomic_DNA"/>
</dbReference>
<dbReference type="RefSeq" id="WP_298382465.1">
    <property type="nucleotide sequence ID" value="NZ_JBFSHR010000023.1"/>
</dbReference>
<dbReference type="SUPFAM" id="SSF89155">
    <property type="entry name" value="TorD-like"/>
    <property type="match status" value="1"/>
</dbReference>
<dbReference type="Proteomes" id="UP001560267">
    <property type="component" value="Unassembled WGS sequence"/>
</dbReference>
<dbReference type="InterPro" id="IPR020945">
    <property type="entry name" value="DMSO/NO3_reduct_chaperone"/>
</dbReference>
<comment type="caution">
    <text evidence="1">The sequence shown here is derived from an EMBL/GenBank/DDBJ whole genome shotgun (WGS) entry which is preliminary data.</text>
</comment>
<dbReference type="Gene3D" id="1.10.3480.10">
    <property type="entry name" value="TorD-like"/>
    <property type="match status" value="1"/>
</dbReference>
<protein>
    <submittedName>
        <fullName evidence="1">Molecular chaperone TorD family protein</fullName>
    </submittedName>
</protein>
<evidence type="ECO:0000313" key="2">
    <source>
        <dbReference type="Proteomes" id="UP001560267"/>
    </source>
</evidence>
<accession>A0ABV3Y2D9</accession>
<gene>
    <name evidence="1" type="ORF">AB6A68_07780</name>
</gene>
<proteinExistence type="predicted"/>
<sequence>MTPQTHSDHIAEIIEALAEVIENPDPHPAIVEALGLDWSRDGFTELFDFDLPPYASYYLSVGPVLGGEPVAFLRDLLANYLPPQVQPAQPDSLAFLLRLVSLLERNDSPQRAMAIVYESLSPWIFTYAQAAQRFAPPGLSPIGRVLQEIYEQWRVELNAASALPYLLRSAPLAAPDTFEAKPLLDYLLSPVMSGLVIPRSELIRSARRHGLGVRPGGRRFSFESLLTTSPSQTLDILLNAVDEQLPWYDEAHDPIACWWSARLKRTASLITDLRAQVDEQQN</sequence>
<evidence type="ECO:0000313" key="1">
    <source>
        <dbReference type="EMBL" id="MEX6429737.1"/>
    </source>
</evidence>
<organism evidence="1 2">
    <name type="scientific">Ferrimicrobium acidiphilum</name>
    <dbReference type="NCBI Taxonomy" id="121039"/>
    <lineage>
        <taxon>Bacteria</taxon>
        <taxon>Bacillati</taxon>
        <taxon>Actinomycetota</taxon>
        <taxon>Acidimicrobiia</taxon>
        <taxon>Acidimicrobiales</taxon>
        <taxon>Acidimicrobiaceae</taxon>
        <taxon>Ferrimicrobium</taxon>
    </lineage>
</organism>
<dbReference type="Pfam" id="PF02613">
    <property type="entry name" value="Nitrate_red_del"/>
    <property type="match status" value="1"/>
</dbReference>
<name>A0ABV3Y2D9_9ACTN</name>
<keyword evidence="2" id="KW-1185">Reference proteome</keyword>
<dbReference type="InterPro" id="IPR036411">
    <property type="entry name" value="TorD-like_sf"/>
</dbReference>